<feature type="active site" description="Proton acceptor" evidence="11">
    <location>
        <position position="125"/>
    </location>
</feature>
<evidence type="ECO:0000256" key="5">
    <source>
        <dbReference type="ARBA" id="ARBA00022786"/>
    </source>
</evidence>
<evidence type="ECO:0000256" key="3">
    <source>
        <dbReference type="ARBA" id="ARBA00012759"/>
    </source>
</evidence>
<feature type="active site" description="Nucleophile" evidence="11">
    <location>
        <position position="20"/>
    </location>
</feature>
<keyword evidence="8" id="KW-0805">Transcription regulation</keyword>
<gene>
    <name evidence="16" type="ORF">D9Q98_003467</name>
</gene>
<dbReference type="PANTHER" id="PTHR14159:SF0">
    <property type="entry name" value="ATAXIN-3-RELATED"/>
    <property type="match status" value="1"/>
</dbReference>
<evidence type="ECO:0000259" key="15">
    <source>
        <dbReference type="PROSITE" id="PS50957"/>
    </source>
</evidence>
<dbReference type="InterPro" id="IPR029071">
    <property type="entry name" value="Ubiquitin-like_domsf"/>
</dbReference>
<feature type="compositionally biased region" description="Low complexity" evidence="13">
    <location>
        <begin position="377"/>
        <end position="390"/>
    </location>
</feature>
<dbReference type="PROSITE" id="PS50033">
    <property type="entry name" value="UBX"/>
    <property type="match status" value="1"/>
</dbReference>
<evidence type="ECO:0000256" key="8">
    <source>
        <dbReference type="ARBA" id="ARBA00023015"/>
    </source>
</evidence>
<feature type="compositionally biased region" description="Low complexity" evidence="13">
    <location>
        <begin position="270"/>
        <end position="282"/>
    </location>
</feature>
<dbReference type="InterPro" id="IPR006155">
    <property type="entry name" value="Josephin"/>
</dbReference>
<evidence type="ECO:0000256" key="13">
    <source>
        <dbReference type="SAM" id="MobiDB-lite"/>
    </source>
</evidence>
<sequence length="511" mass="54087">MEEGDRADLVYFESQQAALCGVHAVNTLLQAPHFSEVDMAQIAHELDAAENALMASGGMDNPEYLQYVAEGSSNVAENGMFSIQVLSRALEIFGLQAIPLSSPDMAPALADPTTQQAFLCNQQEHWLTVRRIHDQYWNLNSIYTAPEPLSTFYLSAFLGSLQQQGYTIFVVVGELPPSQPPAASEERSVPGQAGRWFTPEEARAATQEREELKKKGYVQALAQKVADKASGGAGSWLTLRRPGDKRSLQERSPQGGGDGDGEERADASDLARALAASLADGDASGGSGSRFGGGGAGAAADDEDADLAAAIAASLADGHGPGSRQQEQQQQQEGQMEQQQQVLGSPRSVAAGLDGEEQDPELAAAIAASLDPPREPSQPQQRQQQPQQHQDAATRLGEATPLPIPVHETAAAAAPQSSAELPELQAEPEAGLQGVVEVALRLPEGGRRASRRFFASSDTVGHLAAFAAEQGADMSRCQLALQFPRAVLSDYRLSLEAAGVGNKQLVAVEPR</sequence>
<feature type="region of interest" description="Disordered" evidence="13">
    <location>
        <begin position="233"/>
        <end position="426"/>
    </location>
</feature>
<dbReference type="GO" id="GO:0006508">
    <property type="term" value="P:proteolysis"/>
    <property type="evidence" value="ECO:0007669"/>
    <property type="project" value="UniProtKB-KW"/>
</dbReference>
<evidence type="ECO:0000256" key="11">
    <source>
        <dbReference type="PIRSR" id="PIRSR633865-1"/>
    </source>
</evidence>
<dbReference type="SMART" id="SM00726">
    <property type="entry name" value="UIM"/>
    <property type="match status" value="3"/>
</dbReference>
<protein>
    <recommendedName>
        <fullName evidence="3">ubiquitinyl hydrolase 1</fullName>
        <ecNumber evidence="3">3.4.19.12</ecNumber>
    </recommendedName>
</protein>
<keyword evidence="7" id="KW-0788">Thiol protease</keyword>
<feature type="compositionally biased region" description="Low complexity" evidence="13">
    <location>
        <begin position="325"/>
        <end position="341"/>
    </location>
</feature>
<dbReference type="GO" id="GO:0005634">
    <property type="term" value="C:nucleus"/>
    <property type="evidence" value="ECO:0007669"/>
    <property type="project" value="UniProtKB-SubCell"/>
</dbReference>
<name>A0A9D4TT71_CHLVU</name>
<evidence type="ECO:0000256" key="9">
    <source>
        <dbReference type="ARBA" id="ARBA00023163"/>
    </source>
</evidence>
<dbReference type="EMBL" id="SIDB01000004">
    <property type="protein sequence ID" value="KAI3433658.1"/>
    <property type="molecule type" value="Genomic_DNA"/>
</dbReference>
<evidence type="ECO:0000313" key="16">
    <source>
        <dbReference type="EMBL" id="KAI3433658.1"/>
    </source>
</evidence>
<feature type="active site" evidence="12">
    <location>
        <position position="125"/>
    </location>
</feature>
<evidence type="ECO:0000256" key="4">
    <source>
        <dbReference type="ARBA" id="ARBA00022670"/>
    </source>
</evidence>
<reference evidence="16" key="1">
    <citation type="journal article" date="2019" name="Plant J.">
        <title>Chlorella vulgaris genome assembly and annotation reveals the molecular basis for metabolic acclimation to high light conditions.</title>
        <authorList>
            <person name="Cecchin M."/>
            <person name="Marcolungo L."/>
            <person name="Rossato M."/>
            <person name="Girolomoni L."/>
            <person name="Cosentino E."/>
            <person name="Cuine S."/>
            <person name="Li-Beisson Y."/>
            <person name="Delledonne M."/>
            <person name="Ballottari M."/>
        </authorList>
    </citation>
    <scope>NUCLEOTIDE SEQUENCE</scope>
    <source>
        <strain evidence="16">211/11P</strain>
    </source>
</reference>
<dbReference type="Gene3D" id="3.10.20.90">
    <property type="entry name" value="Phosphatidylinositol 3-kinase Catalytic Subunit, Chain A, domain 1"/>
    <property type="match status" value="1"/>
</dbReference>
<reference evidence="16" key="2">
    <citation type="submission" date="2020-11" db="EMBL/GenBank/DDBJ databases">
        <authorList>
            <person name="Cecchin M."/>
            <person name="Marcolungo L."/>
            <person name="Rossato M."/>
            <person name="Girolomoni L."/>
            <person name="Cosentino E."/>
            <person name="Cuine S."/>
            <person name="Li-Beisson Y."/>
            <person name="Delledonne M."/>
            <person name="Ballottari M."/>
        </authorList>
    </citation>
    <scope>NUCLEOTIDE SEQUENCE</scope>
    <source>
        <strain evidence="16">211/11P</strain>
        <tissue evidence="16">Whole cell</tissue>
    </source>
</reference>
<evidence type="ECO:0000259" key="14">
    <source>
        <dbReference type="PROSITE" id="PS50033"/>
    </source>
</evidence>
<comment type="subcellular location">
    <subcellularLocation>
        <location evidence="2">Nucleus</location>
    </subcellularLocation>
</comment>
<dbReference type="SMART" id="SM01246">
    <property type="entry name" value="Josephin"/>
    <property type="match status" value="1"/>
</dbReference>
<dbReference type="PROSITE" id="PS50957">
    <property type="entry name" value="JOSEPHIN"/>
    <property type="match status" value="1"/>
</dbReference>
<comment type="caution">
    <text evidence="16">The sequence shown here is derived from an EMBL/GenBank/DDBJ whole genome shotgun (WGS) entry which is preliminary data.</text>
</comment>
<evidence type="ECO:0000256" key="1">
    <source>
        <dbReference type="ARBA" id="ARBA00000707"/>
    </source>
</evidence>
<evidence type="ECO:0000256" key="10">
    <source>
        <dbReference type="ARBA" id="ARBA00023242"/>
    </source>
</evidence>
<keyword evidence="4" id="KW-0645">Protease</keyword>
<accession>A0A9D4TT71</accession>
<keyword evidence="10" id="KW-0539">Nucleus</keyword>
<evidence type="ECO:0000256" key="12">
    <source>
        <dbReference type="PROSITE-ProRule" id="PRU00331"/>
    </source>
</evidence>
<dbReference type="PANTHER" id="PTHR14159">
    <property type="entry name" value="ATAXIN-3-RELATED"/>
    <property type="match status" value="1"/>
</dbReference>
<evidence type="ECO:0000256" key="6">
    <source>
        <dbReference type="ARBA" id="ARBA00022801"/>
    </source>
</evidence>
<keyword evidence="6 12" id="KW-0378">Hydrolase</keyword>
<dbReference type="Pfam" id="PF02099">
    <property type="entry name" value="Josephin"/>
    <property type="match status" value="1"/>
</dbReference>
<organism evidence="16 17">
    <name type="scientific">Chlorella vulgaris</name>
    <name type="common">Green alga</name>
    <dbReference type="NCBI Taxonomy" id="3077"/>
    <lineage>
        <taxon>Eukaryota</taxon>
        <taxon>Viridiplantae</taxon>
        <taxon>Chlorophyta</taxon>
        <taxon>core chlorophytes</taxon>
        <taxon>Trebouxiophyceae</taxon>
        <taxon>Chlorellales</taxon>
        <taxon>Chlorellaceae</taxon>
        <taxon>Chlorella clade</taxon>
        <taxon>Chlorella</taxon>
    </lineage>
</organism>
<evidence type="ECO:0000256" key="2">
    <source>
        <dbReference type="ARBA" id="ARBA00004123"/>
    </source>
</evidence>
<dbReference type="InterPro" id="IPR003903">
    <property type="entry name" value="UIM_dom"/>
</dbReference>
<dbReference type="SUPFAM" id="SSF54236">
    <property type="entry name" value="Ubiquitin-like"/>
    <property type="match status" value="1"/>
</dbReference>
<keyword evidence="9" id="KW-0804">Transcription</keyword>
<dbReference type="EC" id="3.4.19.12" evidence="3"/>
<keyword evidence="5" id="KW-0833">Ubl conjugation pathway</keyword>
<dbReference type="OrthoDB" id="10063692at2759"/>
<feature type="domain" description="UBX" evidence="14">
    <location>
        <begin position="431"/>
        <end position="508"/>
    </location>
</feature>
<dbReference type="Pfam" id="PF02809">
    <property type="entry name" value="UIM"/>
    <property type="match status" value="3"/>
</dbReference>
<dbReference type="AlphaFoldDB" id="A0A9D4TT71"/>
<feature type="domain" description="Josephin" evidence="15">
    <location>
        <begin position="7"/>
        <end position="186"/>
    </location>
</feature>
<dbReference type="InterPro" id="IPR033865">
    <property type="entry name" value="Ataxin-3"/>
</dbReference>
<feature type="active site" evidence="11 12">
    <location>
        <position position="140"/>
    </location>
</feature>
<dbReference type="GO" id="GO:0016579">
    <property type="term" value="P:protein deubiquitination"/>
    <property type="evidence" value="ECO:0007669"/>
    <property type="project" value="InterPro"/>
</dbReference>
<proteinExistence type="predicted"/>
<dbReference type="Gene3D" id="1.10.287.10">
    <property type="entry name" value="S15/NS1, RNA-binding"/>
    <property type="match status" value="1"/>
</dbReference>
<evidence type="ECO:0000313" key="17">
    <source>
        <dbReference type="Proteomes" id="UP001055712"/>
    </source>
</evidence>
<dbReference type="GO" id="GO:0004843">
    <property type="term" value="F:cysteine-type deubiquitinase activity"/>
    <property type="evidence" value="ECO:0007669"/>
    <property type="project" value="UniProtKB-EC"/>
</dbReference>
<feature type="compositionally biased region" description="Low complexity" evidence="13">
    <location>
        <begin position="307"/>
        <end position="318"/>
    </location>
</feature>
<feature type="compositionally biased region" description="Low complexity" evidence="13">
    <location>
        <begin position="410"/>
        <end position="426"/>
    </location>
</feature>
<comment type="catalytic activity">
    <reaction evidence="1">
        <text>Thiol-dependent hydrolysis of ester, thioester, amide, peptide and isopeptide bonds formed by the C-terminal Gly of ubiquitin (a 76-residue protein attached to proteins as an intracellular targeting signal).</text>
        <dbReference type="EC" id="3.4.19.12"/>
    </reaction>
</comment>
<feature type="active site" evidence="12">
    <location>
        <position position="20"/>
    </location>
</feature>
<dbReference type="Proteomes" id="UP001055712">
    <property type="component" value="Unassembled WGS sequence"/>
</dbReference>
<dbReference type="Gene3D" id="3.90.70.40">
    <property type="match status" value="1"/>
</dbReference>
<dbReference type="InterPro" id="IPR001012">
    <property type="entry name" value="UBX_dom"/>
</dbReference>
<evidence type="ECO:0000256" key="7">
    <source>
        <dbReference type="ARBA" id="ARBA00022807"/>
    </source>
</evidence>
<dbReference type="PRINTS" id="PR01233">
    <property type="entry name" value="JOSEPHIN"/>
</dbReference>
<keyword evidence="17" id="KW-1185">Reference proteome</keyword>
<feature type="compositionally biased region" description="Gly residues" evidence="13">
    <location>
        <begin position="283"/>
        <end position="297"/>
    </location>
</feature>